<dbReference type="PANTHER" id="PTHR46082">
    <property type="entry name" value="ATP/GTP-BINDING PROTEIN-RELATED"/>
    <property type="match status" value="1"/>
</dbReference>
<sequence>MFAALRNRAQRRELELAGRLHDEGGRLGEQGRWVEAEAAFRQAVELCTRQFGADAGWTLVIRTSRVAALRQLNRGDEALAELQQLLAHCPSVLGEAHAATAEVRVELAGMLMNRGRPAEADELLAVVLRHRPAPDKRGLAAWDASLRAHAAQGRHREAVDGSRALQEQSARVYGANDIRTLKVASDRVQNLVQLGEYEQVERECLALLDLHGTPSLLWLSVMNALVMALNGLGRHGEAEDTARRALGRQREVPQPGQDMRIALSLGLARSLSGNGRHEEALHVATQAEAEFRDGPDVRATLAAPISTVTAQALLGLGRPDEAEAASRKAVELAAPLGPTHHSALEAATTLGSALAAQQRHAEARDQLTRCATAWRDHFGADHPRTRAAEAALAALPGA</sequence>
<reference evidence="1 2" key="1">
    <citation type="journal article" date="2019" name="Int. J. Syst. Evol. Microbiol.">
        <title>The Global Catalogue of Microorganisms (GCM) 10K type strain sequencing project: providing services to taxonomists for standard genome sequencing and annotation.</title>
        <authorList>
            <consortium name="The Broad Institute Genomics Platform"/>
            <consortium name="The Broad Institute Genome Sequencing Center for Infectious Disease"/>
            <person name="Wu L."/>
            <person name="Ma J."/>
        </authorList>
    </citation>
    <scope>NUCLEOTIDE SEQUENCE [LARGE SCALE GENOMIC DNA]</scope>
    <source>
        <strain evidence="1 2">JCM 13002</strain>
    </source>
</reference>
<evidence type="ECO:0008006" key="3">
    <source>
        <dbReference type="Google" id="ProtNLM"/>
    </source>
</evidence>
<accession>A0ABN1U6P7</accession>
<dbReference type="PANTHER" id="PTHR46082:SF6">
    <property type="entry name" value="AAA+ ATPASE DOMAIN-CONTAINING PROTEIN-RELATED"/>
    <property type="match status" value="1"/>
</dbReference>
<evidence type="ECO:0000313" key="2">
    <source>
        <dbReference type="Proteomes" id="UP001499987"/>
    </source>
</evidence>
<proteinExistence type="predicted"/>
<dbReference type="EMBL" id="BAAALD010000151">
    <property type="protein sequence ID" value="GAA1125159.1"/>
    <property type="molecule type" value="Genomic_DNA"/>
</dbReference>
<protein>
    <recommendedName>
        <fullName evidence="3">Tetratricopeptide repeat protein</fullName>
    </recommendedName>
</protein>
<comment type="caution">
    <text evidence="1">The sequence shown here is derived from an EMBL/GenBank/DDBJ whole genome shotgun (WGS) entry which is preliminary data.</text>
</comment>
<evidence type="ECO:0000313" key="1">
    <source>
        <dbReference type="EMBL" id="GAA1125159.1"/>
    </source>
</evidence>
<dbReference type="Proteomes" id="UP001499987">
    <property type="component" value="Unassembled WGS sequence"/>
</dbReference>
<dbReference type="InterPro" id="IPR011990">
    <property type="entry name" value="TPR-like_helical_dom_sf"/>
</dbReference>
<gene>
    <name evidence="1" type="ORF">GCM10009663_74880</name>
</gene>
<keyword evidence="2" id="KW-1185">Reference proteome</keyword>
<dbReference type="RefSeq" id="WP_344628231.1">
    <property type="nucleotide sequence ID" value="NZ_BAAALD010000151.1"/>
</dbReference>
<name>A0ABN1U6P7_9ACTN</name>
<dbReference type="Gene3D" id="1.25.40.10">
    <property type="entry name" value="Tetratricopeptide repeat domain"/>
    <property type="match status" value="2"/>
</dbReference>
<organism evidence="1 2">
    <name type="scientific">Kitasatospora arboriphila</name>
    <dbReference type="NCBI Taxonomy" id="258052"/>
    <lineage>
        <taxon>Bacteria</taxon>
        <taxon>Bacillati</taxon>
        <taxon>Actinomycetota</taxon>
        <taxon>Actinomycetes</taxon>
        <taxon>Kitasatosporales</taxon>
        <taxon>Streptomycetaceae</taxon>
        <taxon>Kitasatospora</taxon>
    </lineage>
</organism>
<dbReference type="InterPro" id="IPR053137">
    <property type="entry name" value="NLR-like"/>
</dbReference>
<dbReference type="SUPFAM" id="SSF48452">
    <property type="entry name" value="TPR-like"/>
    <property type="match status" value="3"/>
</dbReference>
<dbReference type="Pfam" id="PF13374">
    <property type="entry name" value="TPR_10"/>
    <property type="match status" value="1"/>
</dbReference>
<dbReference type="Pfam" id="PF13424">
    <property type="entry name" value="TPR_12"/>
    <property type="match status" value="2"/>
</dbReference>